<evidence type="ECO:0000259" key="5">
    <source>
        <dbReference type="Pfam" id="PF01743"/>
    </source>
</evidence>
<dbReference type="InterPro" id="IPR002646">
    <property type="entry name" value="PolA_pol_head_dom"/>
</dbReference>
<accession>A0ABN9PY32</accession>
<evidence type="ECO:0000256" key="2">
    <source>
        <dbReference type="ARBA" id="ARBA00022679"/>
    </source>
</evidence>
<evidence type="ECO:0000256" key="3">
    <source>
        <dbReference type="ARBA" id="ARBA00022884"/>
    </source>
</evidence>
<evidence type="ECO:0000256" key="4">
    <source>
        <dbReference type="RuleBase" id="RU003953"/>
    </source>
</evidence>
<dbReference type="InterPro" id="IPR043519">
    <property type="entry name" value="NT_sf"/>
</dbReference>
<feature type="domain" description="Poly A polymerase head" evidence="5">
    <location>
        <begin position="18"/>
        <end position="81"/>
    </location>
</feature>
<comment type="caution">
    <text evidence="6">The sequence shown here is derived from an EMBL/GenBank/DDBJ whole genome shotgun (WGS) entry which is preliminary data.</text>
</comment>
<sequence>MPTGKKIEVDVMPTIGEERYDGDSRIPVRDERGTPEQDTLRRDLTIGAMLLQVRLVGAGDLRFDLLDYHGGLEDLQKGLLRAPYPRDKTLEAVQALVLRSDADKELATSLGLDDLPQDRAIQTLWWAKILIDDPLRVSRALRFAAKLQFSMDDTFWSAIPFALESLRTKVAGERKCTEYMKIGGYGLERCSDFFEIAFSRAFGPPSARVRGAPALLGGQDEKRRVRGLSDVADFDLDLYRDLASSLRGVQEPSELLGCLLACGCFAAEFVGGGLGAAEEFAEACGGMSVSNAMKEAGSSVLGSAQALAADAPPADRLDRGFAAAAGVSAEALCMHLHVWRSLQLPGHRNVPEDVSAAR</sequence>
<dbReference type="SUPFAM" id="SSF81301">
    <property type="entry name" value="Nucleotidyltransferase"/>
    <property type="match status" value="1"/>
</dbReference>
<dbReference type="Gene3D" id="1.10.3090.10">
    <property type="entry name" value="cca-adding enzyme, domain 2"/>
    <property type="match status" value="1"/>
</dbReference>
<organism evidence="6 7">
    <name type="scientific">Prorocentrum cordatum</name>
    <dbReference type="NCBI Taxonomy" id="2364126"/>
    <lineage>
        <taxon>Eukaryota</taxon>
        <taxon>Sar</taxon>
        <taxon>Alveolata</taxon>
        <taxon>Dinophyceae</taxon>
        <taxon>Prorocentrales</taxon>
        <taxon>Prorocentraceae</taxon>
        <taxon>Prorocentrum</taxon>
    </lineage>
</organism>
<dbReference type="PANTHER" id="PTHR13734">
    <property type="entry name" value="TRNA-NUCLEOTIDYLTRANSFERASE"/>
    <property type="match status" value="1"/>
</dbReference>
<evidence type="ECO:0000256" key="1">
    <source>
        <dbReference type="ARBA" id="ARBA00007265"/>
    </source>
</evidence>
<feature type="non-terminal residue" evidence="6">
    <location>
        <position position="358"/>
    </location>
</feature>
<comment type="similarity">
    <text evidence="1 4">Belongs to the tRNA nucleotidyltransferase/poly(A) polymerase family.</text>
</comment>
<reference evidence="6" key="1">
    <citation type="submission" date="2023-10" db="EMBL/GenBank/DDBJ databases">
        <authorList>
            <person name="Chen Y."/>
            <person name="Shah S."/>
            <person name="Dougan E. K."/>
            <person name="Thang M."/>
            <person name="Chan C."/>
        </authorList>
    </citation>
    <scope>NUCLEOTIDE SEQUENCE [LARGE SCALE GENOMIC DNA]</scope>
</reference>
<dbReference type="EMBL" id="CAUYUJ010001895">
    <property type="protein sequence ID" value="CAK0798201.1"/>
    <property type="molecule type" value="Genomic_DNA"/>
</dbReference>
<evidence type="ECO:0000313" key="7">
    <source>
        <dbReference type="Proteomes" id="UP001189429"/>
    </source>
</evidence>
<keyword evidence="2 4" id="KW-0808">Transferase</keyword>
<dbReference type="SUPFAM" id="SSF81891">
    <property type="entry name" value="Poly A polymerase C-terminal region-like"/>
    <property type="match status" value="1"/>
</dbReference>
<dbReference type="Pfam" id="PF01743">
    <property type="entry name" value="PolyA_pol"/>
    <property type="match status" value="1"/>
</dbReference>
<keyword evidence="7" id="KW-1185">Reference proteome</keyword>
<dbReference type="PANTHER" id="PTHR13734:SF5">
    <property type="entry name" value="CCA TRNA NUCLEOTIDYLTRANSFERASE, MITOCHONDRIAL"/>
    <property type="match status" value="1"/>
</dbReference>
<proteinExistence type="inferred from homology"/>
<gene>
    <name evidence="6" type="ORF">PCOR1329_LOCUS7026</name>
</gene>
<dbReference type="Proteomes" id="UP001189429">
    <property type="component" value="Unassembled WGS sequence"/>
</dbReference>
<dbReference type="Gene3D" id="3.30.460.10">
    <property type="entry name" value="Beta Polymerase, domain 2"/>
    <property type="match status" value="1"/>
</dbReference>
<evidence type="ECO:0000313" key="6">
    <source>
        <dbReference type="EMBL" id="CAK0798201.1"/>
    </source>
</evidence>
<keyword evidence="3 4" id="KW-0694">RNA-binding</keyword>
<protein>
    <recommendedName>
        <fullName evidence="5">Poly A polymerase head domain-containing protein</fullName>
    </recommendedName>
</protein>
<name>A0ABN9PY32_9DINO</name>